<dbReference type="Proteomes" id="UP000335636">
    <property type="component" value="Unassembled WGS sequence"/>
</dbReference>
<feature type="non-terminal residue" evidence="2">
    <location>
        <position position="1"/>
    </location>
</feature>
<comment type="caution">
    <text evidence="2">The sequence shown here is derived from an EMBL/GenBank/DDBJ whole genome shotgun (WGS) entry which is preliminary data.</text>
</comment>
<protein>
    <submittedName>
        <fullName evidence="2">Uncharacterized protein</fullName>
    </submittedName>
</protein>
<evidence type="ECO:0000313" key="2">
    <source>
        <dbReference type="EMBL" id="VTJ83533.1"/>
    </source>
</evidence>
<sequence>TTGLVSVDGCLRLHDRRAPNERLGNQESGTGRYRQSVSKGWNREWGKTRRIKKPLPPGHTDALPVVRNG</sequence>
<evidence type="ECO:0000256" key="1">
    <source>
        <dbReference type="SAM" id="MobiDB-lite"/>
    </source>
</evidence>
<proteinExistence type="predicted"/>
<keyword evidence="3" id="KW-1185">Reference proteome</keyword>
<accession>A0A5E4CNX4</accession>
<evidence type="ECO:0000313" key="3">
    <source>
        <dbReference type="Proteomes" id="UP000335636"/>
    </source>
</evidence>
<reference evidence="2" key="1">
    <citation type="submission" date="2019-04" db="EMBL/GenBank/DDBJ databases">
        <authorList>
            <person name="Alioto T."/>
            <person name="Alioto T."/>
        </authorList>
    </citation>
    <scope>NUCLEOTIDE SEQUENCE [LARGE SCALE GENOMIC DNA]</scope>
</reference>
<name>A0A5E4CNX4_MARMO</name>
<dbReference type="EMBL" id="CABDUW010001727">
    <property type="protein sequence ID" value="VTJ83533.1"/>
    <property type="molecule type" value="Genomic_DNA"/>
</dbReference>
<gene>
    <name evidence="2" type="ORF">MONAX_5E003722</name>
</gene>
<organism evidence="2 3">
    <name type="scientific">Marmota monax</name>
    <name type="common">Woodchuck</name>
    <dbReference type="NCBI Taxonomy" id="9995"/>
    <lineage>
        <taxon>Eukaryota</taxon>
        <taxon>Metazoa</taxon>
        <taxon>Chordata</taxon>
        <taxon>Craniata</taxon>
        <taxon>Vertebrata</taxon>
        <taxon>Euteleostomi</taxon>
        <taxon>Mammalia</taxon>
        <taxon>Eutheria</taxon>
        <taxon>Euarchontoglires</taxon>
        <taxon>Glires</taxon>
        <taxon>Rodentia</taxon>
        <taxon>Sciuromorpha</taxon>
        <taxon>Sciuridae</taxon>
        <taxon>Xerinae</taxon>
        <taxon>Marmotini</taxon>
        <taxon>Marmota</taxon>
    </lineage>
</organism>
<feature type="compositionally biased region" description="Polar residues" evidence="1">
    <location>
        <begin position="23"/>
        <end position="39"/>
    </location>
</feature>
<feature type="non-terminal residue" evidence="2">
    <location>
        <position position="69"/>
    </location>
</feature>
<feature type="region of interest" description="Disordered" evidence="1">
    <location>
        <begin position="18"/>
        <end position="69"/>
    </location>
</feature>
<dbReference type="AlphaFoldDB" id="A0A5E4CNX4"/>